<name>A0A1Q9CQ19_SYMMI</name>
<accession>A0A1Q9CQ19</accession>
<dbReference type="Proteomes" id="UP000186817">
    <property type="component" value="Unassembled WGS sequence"/>
</dbReference>
<comment type="caution">
    <text evidence="1">The sequence shown here is derived from an EMBL/GenBank/DDBJ whole genome shotgun (WGS) entry which is preliminary data.</text>
</comment>
<organism evidence="1 2">
    <name type="scientific">Symbiodinium microadriaticum</name>
    <name type="common">Dinoflagellate</name>
    <name type="synonym">Zooxanthella microadriatica</name>
    <dbReference type="NCBI Taxonomy" id="2951"/>
    <lineage>
        <taxon>Eukaryota</taxon>
        <taxon>Sar</taxon>
        <taxon>Alveolata</taxon>
        <taxon>Dinophyceae</taxon>
        <taxon>Suessiales</taxon>
        <taxon>Symbiodiniaceae</taxon>
        <taxon>Symbiodinium</taxon>
    </lineage>
</organism>
<dbReference type="EMBL" id="LSRX01001000">
    <property type="protein sequence ID" value="OLP85013.1"/>
    <property type="molecule type" value="Genomic_DNA"/>
</dbReference>
<gene>
    <name evidence="1" type="ORF">AK812_SmicGene34052</name>
</gene>
<evidence type="ECO:0000313" key="1">
    <source>
        <dbReference type="EMBL" id="OLP85013.1"/>
    </source>
</evidence>
<sequence>MDTQILSVHDLEEAQWRDWGRSRQASGWDTEEAGFWQSVGPQYRPAMYRDQQSQQQVAWALMKRKIQLMVSYFATYFIQCRGSALCKTFYDDEHIIGCVYFPYRAPPLIWWDHFALDMKQKKQMSV</sequence>
<proteinExistence type="predicted"/>
<reference evidence="1 2" key="1">
    <citation type="submission" date="2016-02" db="EMBL/GenBank/DDBJ databases">
        <title>Genome analysis of coral dinoflagellate symbionts highlights evolutionary adaptations to a symbiotic lifestyle.</title>
        <authorList>
            <person name="Aranda M."/>
            <person name="Li Y."/>
            <person name="Liew Y.J."/>
            <person name="Baumgarten S."/>
            <person name="Simakov O."/>
            <person name="Wilson M."/>
            <person name="Piel J."/>
            <person name="Ashoor H."/>
            <person name="Bougouffa S."/>
            <person name="Bajic V.B."/>
            <person name="Ryu T."/>
            <person name="Ravasi T."/>
            <person name="Bayer T."/>
            <person name="Micklem G."/>
            <person name="Kim H."/>
            <person name="Bhak J."/>
            <person name="Lajeunesse T.C."/>
            <person name="Voolstra C.R."/>
        </authorList>
    </citation>
    <scope>NUCLEOTIDE SEQUENCE [LARGE SCALE GENOMIC DNA]</scope>
    <source>
        <strain evidence="1 2">CCMP2467</strain>
    </source>
</reference>
<dbReference type="AlphaFoldDB" id="A0A1Q9CQ19"/>
<keyword evidence="2" id="KW-1185">Reference proteome</keyword>
<protein>
    <submittedName>
        <fullName evidence="1">Uncharacterized protein</fullName>
    </submittedName>
</protein>
<evidence type="ECO:0000313" key="2">
    <source>
        <dbReference type="Proteomes" id="UP000186817"/>
    </source>
</evidence>